<dbReference type="CDD" id="cd08923">
    <property type="entry name" value="class1-2_nsHbs_Lbs"/>
    <property type="match status" value="1"/>
</dbReference>
<dbReference type="PRINTS" id="PR00188">
    <property type="entry name" value="PLANTGLOBIN"/>
</dbReference>
<evidence type="ECO:0000313" key="16">
    <source>
        <dbReference type="Proteomes" id="UP001497480"/>
    </source>
</evidence>
<dbReference type="InterPro" id="IPR009050">
    <property type="entry name" value="Globin-like_sf"/>
</dbReference>
<dbReference type="Pfam" id="PF00042">
    <property type="entry name" value="Globin"/>
    <property type="match status" value="1"/>
</dbReference>
<evidence type="ECO:0000256" key="2">
    <source>
        <dbReference type="ARBA" id="ARBA00004496"/>
    </source>
</evidence>
<dbReference type="GO" id="GO:0005344">
    <property type="term" value="F:oxygen carrier activity"/>
    <property type="evidence" value="ECO:0007669"/>
    <property type="project" value="UniProtKB-KW"/>
</dbReference>
<evidence type="ECO:0000256" key="9">
    <source>
        <dbReference type="ARBA" id="ARBA00023004"/>
    </source>
</evidence>
<gene>
    <name evidence="15" type="ORF">LLUT_LOCUS22293</name>
</gene>
<dbReference type="PANTHER" id="PTHR22924:SF92">
    <property type="entry name" value="NON-SYMBIOTIC HEMOGLOBIN 2"/>
    <property type="match status" value="1"/>
</dbReference>
<evidence type="ECO:0000256" key="11">
    <source>
        <dbReference type="ARBA" id="ARBA00023231"/>
    </source>
</evidence>
<dbReference type="InterPro" id="IPR019824">
    <property type="entry name" value="Leghaemoglobin_Fe_BS"/>
</dbReference>
<feature type="domain" description="Globin" evidence="14">
    <location>
        <begin position="3"/>
        <end position="151"/>
    </location>
</feature>
<proteinExistence type="inferred from homology"/>
<dbReference type="InterPro" id="IPR000971">
    <property type="entry name" value="Globin"/>
</dbReference>
<comment type="subcellular location">
    <subcellularLocation>
        <location evidence="2">Cytoplasm</location>
    </subcellularLocation>
    <subcellularLocation>
        <location evidence="1">Nucleus</location>
    </subcellularLocation>
</comment>
<keyword evidence="4" id="KW-0813">Transport</keyword>
<evidence type="ECO:0000256" key="1">
    <source>
        <dbReference type="ARBA" id="ARBA00004123"/>
    </source>
</evidence>
<evidence type="ECO:0000256" key="13">
    <source>
        <dbReference type="RuleBase" id="RU000625"/>
    </source>
</evidence>
<dbReference type="InterPro" id="IPR001032">
    <property type="entry name" value="Leghaemoglobin-like"/>
</dbReference>
<dbReference type="GO" id="GO:0005634">
    <property type="term" value="C:nucleus"/>
    <property type="evidence" value="ECO:0007669"/>
    <property type="project" value="UniProtKB-SubCell"/>
</dbReference>
<dbReference type="PROSITE" id="PS01033">
    <property type="entry name" value="GLOBIN"/>
    <property type="match status" value="1"/>
</dbReference>
<keyword evidence="11" id="KW-0535">Nitrogen fixation</keyword>
<keyword evidence="9 13" id="KW-0408">Iron</keyword>
<keyword evidence="6 13" id="KW-0349">Heme</keyword>
<accession>A0AAV1XIS2</accession>
<evidence type="ECO:0000256" key="12">
    <source>
        <dbReference type="ARBA" id="ARBA00023242"/>
    </source>
</evidence>
<keyword evidence="16" id="KW-1185">Reference proteome</keyword>
<comment type="caution">
    <text evidence="15">The sequence shown here is derived from an EMBL/GenBank/DDBJ whole genome shotgun (WGS) entry which is preliminary data.</text>
</comment>
<organism evidence="15 16">
    <name type="scientific">Lupinus luteus</name>
    <name type="common">European yellow lupine</name>
    <dbReference type="NCBI Taxonomy" id="3873"/>
    <lineage>
        <taxon>Eukaryota</taxon>
        <taxon>Viridiplantae</taxon>
        <taxon>Streptophyta</taxon>
        <taxon>Embryophyta</taxon>
        <taxon>Tracheophyta</taxon>
        <taxon>Spermatophyta</taxon>
        <taxon>Magnoliopsida</taxon>
        <taxon>eudicotyledons</taxon>
        <taxon>Gunneridae</taxon>
        <taxon>Pentapetalae</taxon>
        <taxon>rosids</taxon>
        <taxon>fabids</taxon>
        <taxon>Fabales</taxon>
        <taxon>Fabaceae</taxon>
        <taxon>Papilionoideae</taxon>
        <taxon>50 kb inversion clade</taxon>
        <taxon>genistoids sensu lato</taxon>
        <taxon>core genistoids</taxon>
        <taxon>Genisteae</taxon>
        <taxon>Lupinus</taxon>
    </lineage>
</organism>
<evidence type="ECO:0000256" key="10">
    <source>
        <dbReference type="ARBA" id="ARBA00023074"/>
    </source>
</evidence>
<dbReference type="Gene3D" id="1.10.490.10">
    <property type="entry name" value="Globins"/>
    <property type="match status" value="1"/>
</dbReference>
<dbReference type="AlphaFoldDB" id="A0AAV1XIS2"/>
<dbReference type="GO" id="GO:0005737">
    <property type="term" value="C:cytoplasm"/>
    <property type="evidence" value="ECO:0007669"/>
    <property type="project" value="UniProtKB-SubCell"/>
</dbReference>
<evidence type="ECO:0000256" key="8">
    <source>
        <dbReference type="ARBA" id="ARBA00022723"/>
    </source>
</evidence>
<evidence type="ECO:0000256" key="7">
    <source>
        <dbReference type="ARBA" id="ARBA00022621"/>
    </source>
</evidence>
<protein>
    <recommendedName>
        <fullName evidence="14">Globin domain-containing protein</fullName>
    </recommendedName>
</protein>
<keyword evidence="12" id="KW-0539">Nucleus</keyword>
<reference evidence="15 16" key="1">
    <citation type="submission" date="2024-03" db="EMBL/GenBank/DDBJ databases">
        <authorList>
            <person name="Martinez-Hernandez J."/>
        </authorList>
    </citation>
    <scope>NUCLEOTIDE SEQUENCE [LARGE SCALE GENOMIC DNA]</scope>
</reference>
<sequence length="162" mass="18589">MRAFSERQEALVKSSWEELKENIPQLSLRFFTWISEIAPVAKNMFSFLKDSDEIPQNNPILQIHATKVFKLTYESAIQLREKGVVDVDPTVKYLGSIHIKNGVTDPHFEVVKEALLKTIKEAIGEKWSDELSNAWEIAYDELADVIKKEMKDGILAWSTFCT</sequence>
<evidence type="ECO:0000259" key="14">
    <source>
        <dbReference type="PROSITE" id="PS01033"/>
    </source>
</evidence>
<dbReference type="InterPro" id="IPR012292">
    <property type="entry name" value="Globin/Proto"/>
</dbReference>
<dbReference type="SUPFAM" id="SSF46458">
    <property type="entry name" value="Globin-like"/>
    <property type="match status" value="1"/>
</dbReference>
<dbReference type="GO" id="GO:0019825">
    <property type="term" value="F:oxygen binding"/>
    <property type="evidence" value="ECO:0007669"/>
    <property type="project" value="InterPro"/>
</dbReference>
<dbReference type="GO" id="GO:0020037">
    <property type="term" value="F:heme binding"/>
    <property type="evidence" value="ECO:0007669"/>
    <property type="project" value="InterPro"/>
</dbReference>
<dbReference type="Proteomes" id="UP001497480">
    <property type="component" value="Unassembled WGS sequence"/>
</dbReference>
<dbReference type="PANTHER" id="PTHR22924">
    <property type="entry name" value="LEGHEMOGLOBIN-RELATED"/>
    <property type="match status" value="1"/>
</dbReference>
<keyword evidence="8 13" id="KW-0479">Metal-binding</keyword>
<evidence type="ECO:0000256" key="6">
    <source>
        <dbReference type="ARBA" id="ARBA00022617"/>
    </source>
</evidence>
<keyword evidence="7" id="KW-0561">Oxygen transport</keyword>
<evidence type="ECO:0000313" key="15">
    <source>
        <dbReference type="EMBL" id="CAL0321233.1"/>
    </source>
</evidence>
<evidence type="ECO:0000256" key="3">
    <source>
        <dbReference type="ARBA" id="ARBA00007609"/>
    </source>
</evidence>
<keyword evidence="5" id="KW-0963">Cytoplasm</keyword>
<comment type="similarity">
    <text evidence="3 13">Belongs to the plant globin family.</text>
</comment>
<dbReference type="PROSITE" id="PS00208">
    <property type="entry name" value="PLANT_GLOBIN"/>
    <property type="match status" value="1"/>
</dbReference>
<evidence type="ECO:0000256" key="4">
    <source>
        <dbReference type="ARBA" id="ARBA00022448"/>
    </source>
</evidence>
<dbReference type="GO" id="GO:0046872">
    <property type="term" value="F:metal ion binding"/>
    <property type="evidence" value="ECO:0007669"/>
    <property type="project" value="UniProtKB-KW"/>
</dbReference>
<evidence type="ECO:0000256" key="5">
    <source>
        <dbReference type="ARBA" id="ARBA00022490"/>
    </source>
</evidence>
<keyword evidence="10" id="KW-0944">Nitration</keyword>
<name>A0AAV1XIS2_LUPLU</name>
<dbReference type="EMBL" id="CAXHTB010000015">
    <property type="protein sequence ID" value="CAL0321233.1"/>
    <property type="molecule type" value="Genomic_DNA"/>
</dbReference>